<evidence type="ECO:0000256" key="1">
    <source>
        <dbReference type="ARBA" id="ARBA00001968"/>
    </source>
</evidence>
<dbReference type="GO" id="GO:0046872">
    <property type="term" value="F:metal ion binding"/>
    <property type="evidence" value="ECO:0007669"/>
    <property type="project" value="UniProtKB-KW"/>
</dbReference>
<name>A0A9C6WYT1_FRAOC</name>
<evidence type="ECO:0000256" key="7">
    <source>
        <dbReference type="ARBA" id="ARBA00023242"/>
    </source>
</evidence>
<dbReference type="GO" id="GO:0005634">
    <property type="term" value="C:nucleus"/>
    <property type="evidence" value="ECO:0007669"/>
    <property type="project" value="UniProtKB-SubCell"/>
</dbReference>
<dbReference type="KEGG" id="foc:127749081"/>
<sequence length="275" mass="30832">MSSSRVPDSVMYLVPSWDTVHAKRGKEWTLHAPGRSRVVKGLKHLEKFGIPGVIGFVDGTEVAIVTPPRDMNPQGFWIRKHHWRYPRQLDNKASDADLRILSVNASFPGANHDAFIWSNWDSACPREPWVLLTLILNTLPNSPEEHYTSLHCKARNCIEICYGVLKARFRCLLKERVLNYHPSKAAKIVKACCVLHTMAQLGGLPDDDVLVEEGEEDGIPWVPNEAEAMLLEAEEEADEELLVQVDNDVQRVGIASSTFAVLVNLRQYMSGAPNS</sequence>
<dbReference type="GO" id="GO:0004518">
    <property type="term" value="F:nuclease activity"/>
    <property type="evidence" value="ECO:0007669"/>
    <property type="project" value="UniProtKB-KW"/>
</dbReference>
<comment type="subcellular location">
    <subcellularLocation>
        <location evidence="2">Nucleus</location>
    </subcellularLocation>
</comment>
<dbReference type="AlphaFoldDB" id="A0A9C6WYT1"/>
<evidence type="ECO:0000259" key="8">
    <source>
        <dbReference type="Pfam" id="PF13359"/>
    </source>
</evidence>
<proteinExistence type="inferred from homology"/>
<keyword evidence="7" id="KW-0539">Nucleus</keyword>
<keyword evidence="9" id="KW-1185">Reference proteome</keyword>
<evidence type="ECO:0000313" key="9">
    <source>
        <dbReference type="Proteomes" id="UP000504606"/>
    </source>
</evidence>
<comment type="cofactor">
    <cofactor evidence="1">
        <name>a divalent metal cation</name>
        <dbReference type="ChEBI" id="CHEBI:60240"/>
    </cofactor>
</comment>
<dbReference type="GeneID" id="127749081"/>
<dbReference type="Pfam" id="PF13359">
    <property type="entry name" value="DDE_Tnp_4"/>
    <property type="match status" value="1"/>
</dbReference>
<keyword evidence="6" id="KW-0378">Hydrolase</keyword>
<dbReference type="PANTHER" id="PTHR22930">
    <property type="match status" value="1"/>
</dbReference>
<comment type="similarity">
    <text evidence="3">Belongs to the HARBI1 family.</text>
</comment>
<dbReference type="PANTHER" id="PTHR22930:SF85">
    <property type="entry name" value="GH03217P-RELATED"/>
    <property type="match status" value="1"/>
</dbReference>
<dbReference type="OrthoDB" id="6509413at2759"/>
<feature type="domain" description="DDE Tnp4" evidence="8">
    <location>
        <begin position="144"/>
        <end position="196"/>
    </location>
</feature>
<evidence type="ECO:0000256" key="5">
    <source>
        <dbReference type="ARBA" id="ARBA00022723"/>
    </source>
</evidence>
<gene>
    <name evidence="10" type="primary">LOC127749081</name>
</gene>
<evidence type="ECO:0000256" key="4">
    <source>
        <dbReference type="ARBA" id="ARBA00022722"/>
    </source>
</evidence>
<evidence type="ECO:0000256" key="2">
    <source>
        <dbReference type="ARBA" id="ARBA00004123"/>
    </source>
</evidence>
<dbReference type="Proteomes" id="UP000504606">
    <property type="component" value="Unplaced"/>
</dbReference>
<evidence type="ECO:0000256" key="6">
    <source>
        <dbReference type="ARBA" id="ARBA00022801"/>
    </source>
</evidence>
<accession>A0A9C6WYT1</accession>
<reference evidence="10" key="1">
    <citation type="submission" date="2025-08" db="UniProtKB">
        <authorList>
            <consortium name="RefSeq"/>
        </authorList>
    </citation>
    <scope>IDENTIFICATION</scope>
    <source>
        <tissue evidence="10">Whole organism</tissue>
    </source>
</reference>
<evidence type="ECO:0000256" key="3">
    <source>
        <dbReference type="ARBA" id="ARBA00006958"/>
    </source>
</evidence>
<protein>
    <submittedName>
        <fullName evidence="10">Nuclease HARBI1</fullName>
    </submittedName>
</protein>
<dbReference type="GO" id="GO:0016787">
    <property type="term" value="F:hydrolase activity"/>
    <property type="evidence" value="ECO:0007669"/>
    <property type="project" value="UniProtKB-KW"/>
</dbReference>
<evidence type="ECO:0000313" key="10">
    <source>
        <dbReference type="RefSeq" id="XP_052121728.1"/>
    </source>
</evidence>
<keyword evidence="4" id="KW-0540">Nuclease</keyword>
<keyword evidence="5" id="KW-0479">Metal-binding</keyword>
<dbReference type="InterPro" id="IPR045249">
    <property type="entry name" value="HARBI1-like"/>
</dbReference>
<organism evidence="9 10">
    <name type="scientific">Frankliniella occidentalis</name>
    <name type="common">Western flower thrips</name>
    <name type="synonym">Euthrips occidentalis</name>
    <dbReference type="NCBI Taxonomy" id="133901"/>
    <lineage>
        <taxon>Eukaryota</taxon>
        <taxon>Metazoa</taxon>
        <taxon>Ecdysozoa</taxon>
        <taxon>Arthropoda</taxon>
        <taxon>Hexapoda</taxon>
        <taxon>Insecta</taxon>
        <taxon>Pterygota</taxon>
        <taxon>Neoptera</taxon>
        <taxon>Paraneoptera</taxon>
        <taxon>Thysanoptera</taxon>
        <taxon>Terebrantia</taxon>
        <taxon>Thripoidea</taxon>
        <taxon>Thripidae</taxon>
        <taxon>Frankliniella</taxon>
    </lineage>
</organism>
<dbReference type="RefSeq" id="XP_052121728.1">
    <property type="nucleotide sequence ID" value="XM_052265768.1"/>
</dbReference>
<dbReference type="InterPro" id="IPR027806">
    <property type="entry name" value="HARBI1_dom"/>
</dbReference>